<dbReference type="STRING" id="246437.L8YFP7"/>
<dbReference type="InParanoid" id="L8YFP7"/>
<evidence type="ECO:0000256" key="5">
    <source>
        <dbReference type="ARBA" id="ARBA00023136"/>
    </source>
</evidence>
<reference evidence="8" key="1">
    <citation type="submission" date="2012-07" db="EMBL/GenBank/DDBJ databases">
        <title>Genome of the Chinese tree shrew, a rising model animal genetically related to primates.</title>
        <authorList>
            <person name="Zhang G."/>
            <person name="Fan Y."/>
            <person name="Yao Y."/>
            <person name="Huang Z."/>
        </authorList>
    </citation>
    <scope>NUCLEOTIDE SEQUENCE [LARGE SCALE GENOMIC DNA]</scope>
</reference>
<feature type="compositionally biased region" description="Pro residues" evidence="6">
    <location>
        <begin position="75"/>
        <end position="86"/>
    </location>
</feature>
<evidence type="ECO:0000256" key="4">
    <source>
        <dbReference type="ARBA" id="ARBA00022490"/>
    </source>
</evidence>
<dbReference type="InterPro" id="IPR026752">
    <property type="entry name" value="Cavin_fam"/>
</dbReference>
<dbReference type="PANTHER" id="PTHR15240:SF2">
    <property type="entry name" value="CAVEOLAE-ASSOCIATED PROTEIN 3"/>
    <property type="match status" value="1"/>
</dbReference>
<dbReference type="AlphaFoldDB" id="L8YFP7"/>
<dbReference type="Proteomes" id="UP000011518">
    <property type="component" value="Unassembled WGS sequence"/>
</dbReference>
<organism evidence="7 8">
    <name type="scientific">Tupaia chinensis</name>
    <name type="common">Chinese tree shrew</name>
    <name type="synonym">Tupaia belangeri chinensis</name>
    <dbReference type="NCBI Taxonomy" id="246437"/>
    <lineage>
        <taxon>Eukaryota</taxon>
        <taxon>Metazoa</taxon>
        <taxon>Chordata</taxon>
        <taxon>Craniata</taxon>
        <taxon>Vertebrata</taxon>
        <taxon>Euteleostomi</taxon>
        <taxon>Mammalia</taxon>
        <taxon>Eutheria</taxon>
        <taxon>Euarchontoglires</taxon>
        <taxon>Scandentia</taxon>
        <taxon>Tupaiidae</taxon>
        <taxon>Tupaia</taxon>
    </lineage>
</organism>
<protein>
    <submittedName>
        <fullName evidence="7">Protein kinase C delta-binding protein</fullName>
    </submittedName>
</protein>
<gene>
    <name evidence="7" type="ORF">TREES_T100013533</name>
</gene>
<dbReference type="GO" id="GO:0016301">
    <property type="term" value="F:kinase activity"/>
    <property type="evidence" value="ECO:0007669"/>
    <property type="project" value="UniProtKB-KW"/>
</dbReference>
<keyword evidence="8" id="KW-1185">Reference proteome</keyword>
<dbReference type="eggNOG" id="ENOG502QQCA">
    <property type="taxonomic scope" value="Eukaryota"/>
</dbReference>
<feature type="region of interest" description="Disordered" evidence="6">
    <location>
        <begin position="1"/>
        <end position="135"/>
    </location>
</feature>
<feature type="compositionally biased region" description="Acidic residues" evidence="6">
    <location>
        <begin position="34"/>
        <end position="44"/>
    </location>
</feature>
<dbReference type="GO" id="GO:0005901">
    <property type="term" value="C:caveola"/>
    <property type="evidence" value="ECO:0007669"/>
    <property type="project" value="UniProtKB-SubCell"/>
</dbReference>
<dbReference type="FunCoup" id="L8YFP7">
    <property type="interactions" value="540"/>
</dbReference>
<accession>L8YFP7</accession>
<keyword evidence="4" id="KW-0963">Cytoplasm</keyword>
<evidence type="ECO:0000256" key="1">
    <source>
        <dbReference type="ARBA" id="ARBA00004345"/>
    </source>
</evidence>
<evidence type="ECO:0000256" key="3">
    <source>
        <dbReference type="ARBA" id="ARBA00008836"/>
    </source>
</evidence>
<sequence length="135" mass="14163">MQEEAEIPPRAFQKAPEPVEGDQPEQGPEQQQAEAEESSDDEGPVESRARRLRRAGLQKVQSLRRALSGRKGAAAPPPTPVKPPRLGPGKSAGGQPEAQPAPEPALELQPPQDTEEDPGCPGAAGAARLQIESAA</sequence>
<name>L8YFP7_TUPCH</name>
<proteinExistence type="inferred from homology"/>
<keyword evidence="7" id="KW-0418">Kinase</keyword>
<dbReference type="GO" id="GO:0005080">
    <property type="term" value="F:protein kinase C binding"/>
    <property type="evidence" value="ECO:0007669"/>
    <property type="project" value="TreeGrafter"/>
</dbReference>
<comment type="subcellular location">
    <subcellularLocation>
        <location evidence="2">Cytoplasm</location>
        <location evidence="2">Cytosol</location>
    </subcellularLocation>
    <subcellularLocation>
        <location evidence="1">Membrane</location>
        <location evidence="1">Caveola</location>
    </subcellularLocation>
</comment>
<dbReference type="EMBL" id="KB360323">
    <property type="protein sequence ID" value="ELV13850.1"/>
    <property type="molecule type" value="Genomic_DNA"/>
</dbReference>
<feature type="compositionally biased region" description="Low complexity" evidence="6">
    <location>
        <begin position="87"/>
        <end position="112"/>
    </location>
</feature>
<evidence type="ECO:0000313" key="8">
    <source>
        <dbReference type="Proteomes" id="UP000011518"/>
    </source>
</evidence>
<dbReference type="PANTHER" id="PTHR15240">
    <property type="entry name" value="CAVIN"/>
    <property type="match status" value="1"/>
</dbReference>
<evidence type="ECO:0000256" key="6">
    <source>
        <dbReference type="SAM" id="MobiDB-lite"/>
    </source>
</evidence>
<keyword evidence="5" id="KW-0472">Membrane</keyword>
<dbReference type="GO" id="GO:0005829">
    <property type="term" value="C:cytosol"/>
    <property type="evidence" value="ECO:0007669"/>
    <property type="project" value="UniProtKB-SubCell"/>
</dbReference>
<feature type="compositionally biased region" description="Low complexity" evidence="6">
    <location>
        <begin position="24"/>
        <end position="33"/>
    </location>
</feature>
<keyword evidence="7" id="KW-0808">Transferase</keyword>
<reference evidence="8" key="2">
    <citation type="journal article" date="2013" name="Nat. Commun.">
        <title>Genome of the Chinese tree shrew.</title>
        <authorList>
            <person name="Fan Y."/>
            <person name="Huang Z.Y."/>
            <person name="Cao C.C."/>
            <person name="Chen C.S."/>
            <person name="Chen Y.X."/>
            <person name="Fan D.D."/>
            <person name="He J."/>
            <person name="Hou H.L."/>
            <person name="Hu L."/>
            <person name="Hu X.T."/>
            <person name="Jiang X.T."/>
            <person name="Lai R."/>
            <person name="Lang Y.S."/>
            <person name="Liang B."/>
            <person name="Liao S.G."/>
            <person name="Mu D."/>
            <person name="Ma Y.Y."/>
            <person name="Niu Y.Y."/>
            <person name="Sun X.Q."/>
            <person name="Xia J.Q."/>
            <person name="Xiao J."/>
            <person name="Xiong Z.Q."/>
            <person name="Xu L."/>
            <person name="Yang L."/>
            <person name="Zhang Y."/>
            <person name="Zhao W."/>
            <person name="Zhao X.D."/>
            <person name="Zheng Y.T."/>
            <person name="Zhou J.M."/>
            <person name="Zhu Y.B."/>
            <person name="Zhang G.J."/>
            <person name="Wang J."/>
            <person name="Yao Y.G."/>
        </authorList>
    </citation>
    <scope>NUCLEOTIDE SEQUENCE [LARGE SCALE GENOMIC DNA]</scope>
</reference>
<evidence type="ECO:0000313" key="7">
    <source>
        <dbReference type="EMBL" id="ELV13850.1"/>
    </source>
</evidence>
<evidence type="ECO:0000256" key="2">
    <source>
        <dbReference type="ARBA" id="ARBA00004514"/>
    </source>
</evidence>
<comment type="similarity">
    <text evidence="3">Belongs to the CAVIN family.</text>
</comment>